<feature type="compositionally biased region" description="Basic residues" evidence="1">
    <location>
        <begin position="103"/>
        <end position="112"/>
    </location>
</feature>
<dbReference type="AlphaFoldDB" id="A0A165CN25"/>
<protein>
    <submittedName>
        <fullName evidence="2">Uncharacterized protein</fullName>
    </submittedName>
</protein>
<reference evidence="2 3" key="1">
    <citation type="journal article" date="2016" name="Mol. Biol. Evol.">
        <title>Comparative Genomics of Early-Diverging Mushroom-Forming Fungi Provides Insights into the Origins of Lignocellulose Decay Capabilities.</title>
        <authorList>
            <person name="Nagy L.G."/>
            <person name="Riley R."/>
            <person name="Tritt A."/>
            <person name="Adam C."/>
            <person name="Daum C."/>
            <person name="Floudas D."/>
            <person name="Sun H."/>
            <person name="Yadav J.S."/>
            <person name="Pangilinan J."/>
            <person name="Larsson K.H."/>
            <person name="Matsuura K."/>
            <person name="Barry K."/>
            <person name="Labutti K."/>
            <person name="Kuo R."/>
            <person name="Ohm R.A."/>
            <person name="Bhattacharya S.S."/>
            <person name="Shirouzu T."/>
            <person name="Yoshinaga Y."/>
            <person name="Martin F.M."/>
            <person name="Grigoriev I.V."/>
            <person name="Hibbett D.S."/>
        </authorList>
    </citation>
    <scope>NUCLEOTIDE SEQUENCE [LARGE SCALE GENOMIC DNA]</scope>
    <source>
        <strain evidence="2 3">HHB12029</strain>
    </source>
</reference>
<sequence>MRFPGRLYLSLASSAASRPKFLIVRARLPTLPALFSHTRQMQASERRMVHFELVQPSVIVLPVPTLACCVLLLLGSSPRGPIACIFYSTRRIRLHCCGRHRLPTRGTRHKRHSEQQATSDGGDAPTSRQAGGNL</sequence>
<dbReference type="Proteomes" id="UP000077266">
    <property type="component" value="Unassembled WGS sequence"/>
</dbReference>
<feature type="region of interest" description="Disordered" evidence="1">
    <location>
        <begin position="103"/>
        <end position="134"/>
    </location>
</feature>
<accession>A0A165CN25</accession>
<name>A0A165CN25_EXIGL</name>
<gene>
    <name evidence="2" type="ORF">EXIGLDRAFT_335090</name>
</gene>
<evidence type="ECO:0000313" key="3">
    <source>
        <dbReference type="Proteomes" id="UP000077266"/>
    </source>
</evidence>
<dbReference type="InParanoid" id="A0A165CN25"/>
<evidence type="ECO:0000256" key="1">
    <source>
        <dbReference type="SAM" id="MobiDB-lite"/>
    </source>
</evidence>
<proteinExistence type="predicted"/>
<evidence type="ECO:0000313" key="2">
    <source>
        <dbReference type="EMBL" id="KZV82772.1"/>
    </source>
</evidence>
<dbReference type="EMBL" id="KV426305">
    <property type="protein sequence ID" value="KZV82772.1"/>
    <property type="molecule type" value="Genomic_DNA"/>
</dbReference>
<keyword evidence="3" id="KW-1185">Reference proteome</keyword>
<organism evidence="2 3">
    <name type="scientific">Exidia glandulosa HHB12029</name>
    <dbReference type="NCBI Taxonomy" id="1314781"/>
    <lineage>
        <taxon>Eukaryota</taxon>
        <taxon>Fungi</taxon>
        <taxon>Dikarya</taxon>
        <taxon>Basidiomycota</taxon>
        <taxon>Agaricomycotina</taxon>
        <taxon>Agaricomycetes</taxon>
        <taxon>Auriculariales</taxon>
        <taxon>Exidiaceae</taxon>
        <taxon>Exidia</taxon>
    </lineage>
</organism>